<gene>
    <name evidence="1" type="ORF">L6773_17935</name>
</gene>
<dbReference type="SUPFAM" id="SSF55961">
    <property type="entry name" value="Bet v1-like"/>
    <property type="match status" value="1"/>
</dbReference>
<dbReference type="Proteomes" id="UP001165366">
    <property type="component" value="Unassembled WGS sequence"/>
</dbReference>
<dbReference type="EMBL" id="JAKLWS010000033">
    <property type="protein sequence ID" value="MCG2590462.1"/>
    <property type="molecule type" value="Genomic_DNA"/>
</dbReference>
<organism evidence="1 2">
    <name type="scientific">Rhodohalobacter sulfatireducens</name>
    <dbReference type="NCBI Taxonomy" id="2911366"/>
    <lineage>
        <taxon>Bacteria</taxon>
        <taxon>Pseudomonadati</taxon>
        <taxon>Balneolota</taxon>
        <taxon>Balneolia</taxon>
        <taxon>Balneolales</taxon>
        <taxon>Balneolaceae</taxon>
        <taxon>Rhodohalobacter</taxon>
    </lineage>
</organism>
<evidence type="ECO:0000313" key="2">
    <source>
        <dbReference type="Proteomes" id="UP001165366"/>
    </source>
</evidence>
<proteinExistence type="predicted"/>
<dbReference type="InterPro" id="IPR023393">
    <property type="entry name" value="START-like_dom_sf"/>
</dbReference>
<reference evidence="1" key="2">
    <citation type="submission" date="2024-05" db="EMBL/GenBank/DDBJ databases">
        <title>Rhodohalobacter halophilus gen. nov., sp. nov., a moderately halophilic member of the family Balneolaceae.</title>
        <authorList>
            <person name="Xia J."/>
        </authorList>
    </citation>
    <scope>NUCLEOTIDE SEQUENCE</scope>
    <source>
        <strain evidence="1">WB101</strain>
    </source>
</reference>
<sequence length="161" mass="18572">MKFQNEIEIQASINDVFEFVADMRNMPKWNYFVTKVTQENGNGPERGVRYYQTRKTDSQRYEIIHYELGQSLIIKTISGSSPMFERHLRFEATANGTRLIDEMTLRTGYPGILERFVVGRIRRAVAENLGKLKKLIEYGQTQLQDGRDIYLASIGGAEAKK</sequence>
<dbReference type="InterPro" id="IPR019587">
    <property type="entry name" value="Polyketide_cyclase/dehydratase"/>
</dbReference>
<protein>
    <submittedName>
        <fullName evidence="1">SRPBCC family protein</fullName>
    </submittedName>
</protein>
<dbReference type="Gene3D" id="3.30.530.20">
    <property type="match status" value="1"/>
</dbReference>
<comment type="caution">
    <text evidence="1">The sequence shown here is derived from an EMBL/GenBank/DDBJ whole genome shotgun (WGS) entry which is preliminary data.</text>
</comment>
<accession>A0ABS9KHY0</accession>
<dbReference type="Pfam" id="PF10604">
    <property type="entry name" value="Polyketide_cyc2"/>
    <property type="match status" value="1"/>
</dbReference>
<evidence type="ECO:0000313" key="1">
    <source>
        <dbReference type="EMBL" id="MCG2590462.1"/>
    </source>
</evidence>
<keyword evidence="2" id="KW-1185">Reference proteome</keyword>
<dbReference type="RefSeq" id="WP_237855869.1">
    <property type="nucleotide sequence ID" value="NZ_JAKLWS010000033.1"/>
</dbReference>
<reference evidence="1" key="1">
    <citation type="submission" date="2022-01" db="EMBL/GenBank/DDBJ databases">
        <authorList>
            <person name="Wang Y."/>
        </authorList>
    </citation>
    <scope>NUCLEOTIDE SEQUENCE</scope>
    <source>
        <strain evidence="1">WB101</strain>
    </source>
</reference>
<name>A0ABS9KHY0_9BACT</name>